<protein>
    <submittedName>
        <fullName evidence="2 4">Uncharacterized protein</fullName>
    </submittedName>
</protein>
<dbReference type="WBParaSite" id="EVEC_0000831601-mRNA-1">
    <property type="protein sequence ID" value="EVEC_0000831601-mRNA-1"/>
    <property type="gene ID" value="EVEC_0000831601"/>
</dbReference>
<name>A0A0N4VCL7_ENTVE</name>
<dbReference type="Proteomes" id="UP000274131">
    <property type="component" value="Unassembled WGS sequence"/>
</dbReference>
<feature type="compositionally biased region" description="Low complexity" evidence="1">
    <location>
        <begin position="48"/>
        <end position="69"/>
    </location>
</feature>
<evidence type="ECO:0000313" key="4">
    <source>
        <dbReference type="WBParaSite" id="EVEC_0000831601-mRNA-1"/>
    </source>
</evidence>
<accession>A0A0N4VCL7</accession>
<evidence type="ECO:0000313" key="2">
    <source>
        <dbReference type="EMBL" id="VDD93049.1"/>
    </source>
</evidence>
<organism evidence="4">
    <name type="scientific">Enterobius vermicularis</name>
    <name type="common">Human pinworm</name>
    <dbReference type="NCBI Taxonomy" id="51028"/>
    <lineage>
        <taxon>Eukaryota</taxon>
        <taxon>Metazoa</taxon>
        <taxon>Ecdysozoa</taxon>
        <taxon>Nematoda</taxon>
        <taxon>Chromadorea</taxon>
        <taxon>Rhabditida</taxon>
        <taxon>Spirurina</taxon>
        <taxon>Oxyuridomorpha</taxon>
        <taxon>Oxyuroidea</taxon>
        <taxon>Oxyuridae</taxon>
        <taxon>Enterobius</taxon>
    </lineage>
</organism>
<keyword evidence="3" id="KW-1185">Reference proteome</keyword>
<evidence type="ECO:0000313" key="3">
    <source>
        <dbReference type="Proteomes" id="UP000274131"/>
    </source>
</evidence>
<evidence type="ECO:0000256" key="1">
    <source>
        <dbReference type="SAM" id="MobiDB-lite"/>
    </source>
</evidence>
<feature type="region of interest" description="Disordered" evidence="1">
    <location>
        <begin position="243"/>
        <end position="264"/>
    </location>
</feature>
<dbReference type="EMBL" id="UXUI01009096">
    <property type="protein sequence ID" value="VDD93049.1"/>
    <property type="molecule type" value="Genomic_DNA"/>
</dbReference>
<proteinExistence type="predicted"/>
<sequence length="277" mass="31287">MWGRLVNTANNYFNNMWSVPTFSQFPRSFYPYGNPFPSPYQTRSRPASTSLSTYSSSSSSPSSSSSSSSGDVWESGIRVPGFPYRYSGSTGSPDVDSSESETTTTTSPTTTAYRYTYNQETTPAALFPTLIPSLQELKIVNAVENSRTGEVERFYNVIQNRVYPYQNVYLTTTRAPLLPYAKSLNSENEYDEAISIVPTAEDEKFQRFLTTTNNEKLTTEGKKRKSSTDGTWESMLVDHDTGDFSDSVIMKPPPLPDLVEMKQPEDEGFRRLRLRKW</sequence>
<feature type="region of interest" description="Disordered" evidence="1">
    <location>
        <begin position="88"/>
        <end position="111"/>
    </location>
</feature>
<gene>
    <name evidence="2" type="ORF">EVEC_LOCUS7800</name>
</gene>
<dbReference type="AlphaFoldDB" id="A0A0N4VCL7"/>
<reference evidence="4" key="1">
    <citation type="submission" date="2017-02" db="UniProtKB">
        <authorList>
            <consortium name="WormBaseParasite"/>
        </authorList>
    </citation>
    <scope>IDENTIFICATION</scope>
</reference>
<feature type="compositionally biased region" description="Low complexity" evidence="1">
    <location>
        <begin position="100"/>
        <end position="111"/>
    </location>
</feature>
<reference evidence="2 3" key="2">
    <citation type="submission" date="2018-10" db="EMBL/GenBank/DDBJ databases">
        <authorList>
            <consortium name="Pathogen Informatics"/>
        </authorList>
    </citation>
    <scope>NUCLEOTIDE SEQUENCE [LARGE SCALE GENOMIC DNA]</scope>
</reference>
<feature type="region of interest" description="Disordered" evidence="1">
    <location>
        <begin position="40"/>
        <end position="72"/>
    </location>
</feature>